<reference evidence="1 2" key="1">
    <citation type="submission" date="2018-01" db="EMBL/GenBank/DDBJ databases">
        <title>Genomic Encyclopedia of Archaeal and Bacterial Type Strains, Phase II (KMG-II): from individual species to whole genera.</title>
        <authorList>
            <person name="Goeker M."/>
        </authorList>
    </citation>
    <scope>NUCLEOTIDE SEQUENCE [LARGE SCALE GENOMIC DNA]</scope>
    <source>
        <strain evidence="1 2">DSM 17023</strain>
    </source>
</reference>
<accession>A0A2S3UPG5</accession>
<name>A0A2S3UPG5_9HYPH</name>
<dbReference type="EMBL" id="PPCN01000008">
    <property type="protein sequence ID" value="POF29591.1"/>
    <property type="molecule type" value="Genomic_DNA"/>
</dbReference>
<evidence type="ECO:0000313" key="2">
    <source>
        <dbReference type="Proteomes" id="UP000236959"/>
    </source>
</evidence>
<dbReference type="Proteomes" id="UP000236959">
    <property type="component" value="Unassembled WGS sequence"/>
</dbReference>
<dbReference type="AlphaFoldDB" id="A0A2S3UPG5"/>
<keyword evidence="2" id="KW-1185">Reference proteome</keyword>
<comment type="caution">
    <text evidence="1">The sequence shown here is derived from an EMBL/GenBank/DDBJ whole genome shotgun (WGS) entry which is preliminary data.</text>
</comment>
<gene>
    <name evidence="1" type="ORF">CLV41_10814</name>
</gene>
<protein>
    <submittedName>
        <fullName evidence="1">Uncharacterized protein</fullName>
    </submittedName>
</protein>
<proteinExistence type="predicted"/>
<organism evidence="1 2">
    <name type="scientific">Roseibium marinum</name>
    <dbReference type="NCBI Taxonomy" id="281252"/>
    <lineage>
        <taxon>Bacteria</taxon>
        <taxon>Pseudomonadati</taxon>
        <taxon>Pseudomonadota</taxon>
        <taxon>Alphaproteobacteria</taxon>
        <taxon>Hyphomicrobiales</taxon>
        <taxon>Stappiaceae</taxon>
        <taxon>Roseibium</taxon>
    </lineage>
</organism>
<sequence length="191" mass="22040">MAFSRRCWKWHEHLPKGCIMGNKFEIREVLEVFPHWETDHTAKGASYITGTVVFEGRVPGDEVESRIEYGLRVEDSSANAQLVRKYLQIWLEAGGVIPEWVPPTDEELRELMPPLTARQFRLGLLQCGRSLEQVDKAISVIEDDIERAHAQIELEYATEFKRANILLMSLWSALCFTPEEVDVLWQEALQL</sequence>
<evidence type="ECO:0000313" key="1">
    <source>
        <dbReference type="EMBL" id="POF29591.1"/>
    </source>
</evidence>